<feature type="transmembrane region" description="Helical" evidence="9">
    <location>
        <begin position="136"/>
        <end position="158"/>
    </location>
</feature>
<dbReference type="GO" id="GO:0005886">
    <property type="term" value="C:plasma membrane"/>
    <property type="evidence" value="ECO:0007669"/>
    <property type="project" value="UniProtKB-SubCell"/>
</dbReference>
<evidence type="ECO:0000313" key="11">
    <source>
        <dbReference type="EMBL" id="TDM16967.1"/>
    </source>
</evidence>
<keyword evidence="4 11" id="KW-0808">Transferase</keyword>
<dbReference type="PANTHER" id="PTHR23028">
    <property type="entry name" value="ACETYLTRANSFERASE"/>
    <property type="match status" value="1"/>
</dbReference>
<name>A0A4R6C532_9STAP</name>
<feature type="domain" description="Acyltransferase 3" evidence="10">
    <location>
        <begin position="7"/>
        <end position="339"/>
    </location>
</feature>
<keyword evidence="8 11" id="KW-0012">Acyltransferase</keyword>
<dbReference type="EMBL" id="SDQG01000003">
    <property type="protein sequence ID" value="TDM16967.1"/>
    <property type="molecule type" value="Genomic_DNA"/>
</dbReference>
<sequence length="582" mass="66932">MNRKYLPGLDGIRAIAVISIIIFHLNPKWLSGGFLGVDTFFVISGYLISLLLLNEYEKTGTINIIQFWIRRIKRLFPPVIFMILIVIQYIIFFDQSLLYQLKKDVIAALFYLSNWWYIFDGLSYFESFEARPLEHLWSLAIEEQFYLLFPLTLLLLLNKWSKKQVFILLFVVSLLSAILMGLIYNPAESVSRIYFGTDTRLQTLLIGVMFSFIWPAFKLKHGAPKILVVIIDILGFVGLLILLFCIFELSERSSFLFNGGLYLLGICTLFVIMAAVHPSTIMSKVLSIKPLTMTGKYSYSLYLWHYPVIVLMQKYFVQGQIPMYIHLLSVLITIVLAVISYKIIERPYRINGFKVFTKVTSVKYFITVITTLYLCIFTPYLLSVVKAEQPQTHHEITETVSNIPDIKRISPLTPDETTEQIVKKSTPLLIGDSVLVDINNQLKEVLPNATVDGEVGRNIYKALNVADKYQSYNHKDGVVILFIGTNGDFQDVQMNILLSKFDEAQVFLVTSRVPKDYEAHVNEEMYKAALLHKNVHIIDWYEASQGHTEYFAPDGIHLEYPGSERMVSLIYEALISFEENRE</sequence>
<reference evidence="11 12" key="1">
    <citation type="submission" date="2019-01" db="EMBL/GenBank/DDBJ databases">
        <title>Draft genome sequences of Macrococcus caseolyticus, Macrococcus canis, Macrococcus bohemicus and Macrococcus goetzii.</title>
        <authorList>
            <person name="Mazhar S."/>
            <person name="Altermann E."/>
            <person name="Hill C."/>
            <person name="Mcauliffe O."/>
        </authorList>
    </citation>
    <scope>NUCLEOTIDE SEQUENCE [LARGE SCALE GENOMIC DNA]</scope>
    <source>
        <strain evidence="11 12">DPC7162</strain>
    </source>
</reference>
<dbReference type="RefSeq" id="WP_133419780.1">
    <property type="nucleotide sequence ID" value="NZ_SDGR01000002.1"/>
</dbReference>
<evidence type="ECO:0000256" key="5">
    <source>
        <dbReference type="ARBA" id="ARBA00022692"/>
    </source>
</evidence>
<dbReference type="GO" id="GO:0016747">
    <property type="term" value="F:acyltransferase activity, transferring groups other than amino-acyl groups"/>
    <property type="evidence" value="ECO:0007669"/>
    <property type="project" value="InterPro"/>
</dbReference>
<evidence type="ECO:0000256" key="6">
    <source>
        <dbReference type="ARBA" id="ARBA00022989"/>
    </source>
</evidence>
<evidence type="ECO:0000256" key="7">
    <source>
        <dbReference type="ARBA" id="ARBA00023136"/>
    </source>
</evidence>
<feature type="transmembrane region" description="Helical" evidence="9">
    <location>
        <begin position="12"/>
        <end position="29"/>
    </location>
</feature>
<evidence type="ECO:0000313" key="12">
    <source>
        <dbReference type="Proteomes" id="UP000294865"/>
    </source>
</evidence>
<dbReference type="AlphaFoldDB" id="A0A4R6C532"/>
<proteinExistence type="inferred from homology"/>
<comment type="similarity">
    <text evidence="2">Belongs to the acyltransferase 3 family.</text>
</comment>
<evidence type="ECO:0000256" key="8">
    <source>
        <dbReference type="ARBA" id="ARBA00023315"/>
    </source>
</evidence>
<dbReference type="Gene3D" id="3.40.50.1110">
    <property type="entry name" value="SGNH hydrolase"/>
    <property type="match status" value="1"/>
</dbReference>
<feature type="transmembrane region" description="Helical" evidence="9">
    <location>
        <begin position="364"/>
        <end position="382"/>
    </location>
</feature>
<organism evidence="11 12">
    <name type="scientific">Macrococcoides canis</name>
    <dbReference type="NCBI Taxonomy" id="1855823"/>
    <lineage>
        <taxon>Bacteria</taxon>
        <taxon>Bacillati</taxon>
        <taxon>Bacillota</taxon>
        <taxon>Bacilli</taxon>
        <taxon>Bacillales</taxon>
        <taxon>Staphylococcaceae</taxon>
        <taxon>Macrococcoides</taxon>
    </lineage>
</organism>
<dbReference type="Pfam" id="PF01757">
    <property type="entry name" value="Acyl_transf_3"/>
    <property type="match status" value="1"/>
</dbReference>
<feature type="transmembrane region" description="Helical" evidence="9">
    <location>
        <begin position="35"/>
        <end position="54"/>
    </location>
</feature>
<feature type="transmembrane region" description="Helical" evidence="9">
    <location>
        <begin position="226"/>
        <end position="249"/>
    </location>
</feature>
<keyword evidence="3" id="KW-1003">Cell membrane</keyword>
<comment type="caution">
    <text evidence="11">The sequence shown here is derived from an EMBL/GenBank/DDBJ whole genome shotgun (WGS) entry which is preliminary data.</text>
</comment>
<evidence type="ECO:0000256" key="1">
    <source>
        <dbReference type="ARBA" id="ARBA00004651"/>
    </source>
</evidence>
<evidence type="ECO:0000256" key="4">
    <source>
        <dbReference type="ARBA" id="ARBA00022679"/>
    </source>
</evidence>
<dbReference type="PANTHER" id="PTHR23028:SF53">
    <property type="entry name" value="ACYL_TRANSF_3 DOMAIN-CONTAINING PROTEIN"/>
    <property type="match status" value="1"/>
</dbReference>
<dbReference type="InterPro" id="IPR036514">
    <property type="entry name" value="SGNH_hydro_sf"/>
</dbReference>
<feature type="transmembrane region" description="Helical" evidence="9">
    <location>
        <begin position="323"/>
        <end position="344"/>
    </location>
</feature>
<evidence type="ECO:0000256" key="3">
    <source>
        <dbReference type="ARBA" id="ARBA00022475"/>
    </source>
</evidence>
<evidence type="ECO:0000256" key="9">
    <source>
        <dbReference type="SAM" id="Phobius"/>
    </source>
</evidence>
<dbReference type="Proteomes" id="UP000294865">
    <property type="component" value="Unassembled WGS sequence"/>
</dbReference>
<dbReference type="InterPro" id="IPR002656">
    <property type="entry name" value="Acyl_transf_3_dom"/>
</dbReference>
<keyword evidence="6 9" id="KW-1133">Transmembrane helix</keyword>
<protein>
    <submittedName>
        <fullName evidence="11">Acyltransferase</fullName>
    </submittedName>
</protein>
<keyword evidence="7 9" id="KW-0472">Membrane</keyword>
<feature type="transmembrane region" description="Helical" evidence="9">
    <location>
        <begin position="165"/>
        <end position="187"/>
    </location>
</feature>
<feature type="transmembrane region" description="Helical" evidence="9">
    <location>
        <begin position="255"/>
        <end position="276"/>
    </location>
</feature>
<evidence type="ECO:0000256" key="2">
    <source>
        <dbReference type="ARBA" id="ARBA00007400"/>
    </source>
</evidence>
<feature type="transmembrane region" description="Helical" evidence="9">
    <location>
        <begin position="75"/>
        <end position="93"/>
    </location>
</feature>
<evidence type="ECO:0000259" key="10">
    <source>
        <dbReference type="Pfam" id="PF01757"/>
    </source>
</evidence>
<gene>
    <name evidence="11" type="ORF">ETI04_07130</name>
</gene>
<accession>A0A4R6C532</accession>
<keyword evidence="5 9" id="KW-0812">Transmembrane</keyword>
<dbReference type="InterPro" id="IPR050879">
    <property type="entry name" value="Acyltransferase_3"/>
</dbReference>
<dbReference type="SUPFAM" id="SSF52266">
    <property type="entry name" value="SGNH hydrolase"/>
    <property type="match status" value="1"/>
</dbReference>
<dbReference type="GO" id="GO:0009103">
    <property type="term" value="P:lipopolysaccharide biosynthetic process"/>
    <property type="evidence" value="ECO:0007669"/>
    <property type="project" value="TreeGrafter"/>
</dbReference>
<comment type="subcellular location">
    <subcellularLocation>
        <location evidence="1">Cell membrane</location>
        <topology evidence="1">Multi-pass membrane protein</topology>
    </subcellularLocation>
</comment>